<dbReference type="OrthoDB" id="1700167at2759"/>
<dbReference type="GO" id="GO:0003676">
    <property type="term" value="F:nucleic acid binding"/>
    <property type="evidence" value="ECO:0007669"/>
    <property type="project" value="InterPro"/>
</dbReference>
<accession>A0A8J4VVW6</accession>
<dbReference type="Pfam" id="PF03178">
    <property type="entry name" value="CPSF_A"/>
    <property type="match status" value="1"/>
</dbReference>
<keyword evidence="3" id="KW-1185">Reference proteome</keyword>
<comment type="caution">
    <text evidence="2">The sequence shown here is derived from an EMBL/GenBank/DDBJ whole genome shotgun (WGS) entry which is preliminary data.</text>
</comment>
<dbReference type="InterPro" id="IPR050358">
    <property type="entry name" value="RSE1/DDB1/CFT1"/>
</dbReference>
<name>A0A8J4VVW6_9ROSI</name>
<dbReference type="EMBL" id="JRKL02001626">
    <property type="protein sequence ID" value="KAF3962969.1"/>
    <property type="molecule type" value="Genomic_DNA"/>
</dbReference>
<evidence type="ECO:0000259" key="1">
    <source>
        <dbReference type="Pfam" id="PF03178"/>
    </source>
</evidence>
<dbReference type="Proteomes" id="UP000737018">
    <property type="component" value="Unassembled WGS sequence"/>
</dbReference>
<dbReference type="AlphaFoldDB" id="A0A8J4VVW6"/>
<dbReference type="InterPro" id="IPR004871">
    <property type="entry name" value="RSE1/DDB1/CPSF1_C"/>
</dbReference>
<feature type="domain" description="RSE1/DDB1/CPSF1 C-terminal" evidence="1">
    <location>
        <begin position="33"/>
        <end position="105"/>
    </location>
</feature>
<dbReference type="GO" id="GO:0005634">
    <property type="term" value="C:nucleus"/>
    <property type="evidence" value="ECO:0007669"/>
    <property type="project" value="InterPro"/>
</dbReference>
<gene>
    <name evidence="2" type="ORF">CMV_012592</name>
</gene>
<proteinExistence type="predicted"/>
<sequence>MLCITSGAGFGSNGSYSYKLPADDVLNAIDLSQNTIIASTLLGSIIIFIPISREEHELLEAVQARLVVHPLTSPVLGNDHDDFRSRENPVGVPKILDGDMLTQFLELTSKQQEAILSLPLGSPDTVKSSLKPHVPSPIPVNQVVQLLERVHYALN</sequence>
<protein>
    <recommendedName>
        <fullName evidence="1">RSE1/DDB1/CPSF1 C-terminal domain-containing protein</fullName>
    </recommendedName>
</protein>
<dbReference type="PANTHER" id="PTHR10644">
    <property type="entry name" value="DNA REPAIR/RNA PROCESSING CPSF FAMILY"/>
    <property type="match status" value="1"/>
</dbReference>
<evidence type="ECO:0000313" key="2">
    <source>
        <dbReference type="EMBL" id="KAF3962969.1"/>
    </source>
</evidence>
<organism evidence="2 3">
    <name type="scientific">Castanea mollissima</name>
    <name type="common">Chinese chestnut</name>
    <dbReference type="NCBI Taxonomy" id="60419"/>
    <lineage>
        <taxon>Eukaryota</taxon>
        <taxon>Viridiplantae</taxon>
        <taxon>Streptophyta</taxon>
        <taxon>Embryophyta</taxon>
        <taxon>Tracheophyta</taxon>
        <taxon>Spermatophyta</taxon>
        <taxon>Magnoliopsida</taxon>
        <taxon>eudicotyledons</taxon>
        <taxon>Gunneridae</taxon>
        <taxon>Pentapetalae</taxon>
        <taxon>rosids</taxon>
        <taxon>fabids</taxon>
        <taxon>Fagales</taxon>
        <taxon>Fagaceae</taxon>
        <taxon>Castanea</taxon>
    </lineage>
</organism>
<evidence type="ECO:0000313" key="3">
    <source>
        <dbReference type="Proteomes" id="UP000737018"/>
    </source>
</evidence>
<reference evidence="2" key="1">
    <citation type="submission" date="2020-03" db="EMBL/GenBank/DDBJ databases">
        <title>Castanea mollissima Vanexum genome sequencing.</title>
        <authorList>
            <person name="Staton M."/>
        </authorList>
    </citation>
    <scope>NUCLEOTIDE SEQUENCE</scope>
    <source>
        <tissue evidence="2">Leaf</tissue>
    </source>
</reference>